<dbReference type="InterPro" id="IPR011989">
    <property type="entry name" value="ARM-like"/>
</dbReference>
<accession>A0A3M7QHK0</accession>
<dbReference type="Pfam" id="PF00041">
    <property type="entry name" value="fn3"/>
    <property type="match status" value="3"/>
</dbReference>
<dbReference type="InterPro" id="IPR003961">
    <property type="entry name" value="FN3_dom"/>
</dbReference>
<dbReference type="EMBL" id="REGN01006198">
    <property type="protein sequence ID" value="RNA10445.1"/>
    <property type="molecule type" value="Genomic_DNA"/>
</dbReference>
<proteinExistence type="predicted"/>
<dbReference type="Proteomes" id="UP000276133">
    <property type="component" value="Unassembled WGS sequence"/>
</dbReference>
<dbReference type="PANTHER" id="PTHR46957">
    <property type="entry name" value="CYTOKINE RECEPTOR"/>
    <property type="match status" value="1"/>
</dbReference>
<feature type="region of interest" description="Disordered" evidence="1">
    <location>
        <begin position="884"/>
        <end position="911"/>
    </location>
</feature>
<dbReference type="Gene3D" id="2.60.40.10">
    <property type="entry name" value="Immunoglobulins"/>
    <property type="match status" value="3"/>
</dbReference>
<dbReference type="SUPFAM" id="SSF49265">
    <property type="entry name" value="Fibronectin type III"/>
    <property type="match status" value="2"/>
</dbReference>
<feature type="domain" description="Fibronectin type-III" evidence="2">
    <location>
        <begin position="359"/>
        <end position="446"/>
    </location>
</feature>
<dbReference type="PANTHER" id="PTHR46957:SF3">
    <property type="entry name" value="CYTOKINE RECEPTOR"/>
    <property type="match status" value="1"/>
</dbReference>
<dbReference type="InterPro" id="IPR016024">
    <property type="entry name" value="ARM-type_fold"/>
</dbReference>
<sequence length="947" mass="107504">MVNLTHWYKEDYFPYLSQNFKNAVLALEYLVDDLHINKEKTLEKFLNHVNKDNLIVGLVKLMASDNLRVSGNSAFVFGTIAETSEGIGVILDFLNDQSQPESKKLLNYLIKLLKSSDYECMMNAAGTIGTISENNLGRSWLISQPLLDQIIQISVELLDNGNVWVSSNAALVIARIAIEEEGCEKILNHELSSKILIRMIQSLGCDNIGRGMNCAFAIGRLCDTEAGRLAFLAINEINDLIESLFKMIESNSDNGCTKNSCYALSCLAVNQQAHQIILNNREFNNLITTLCDLLYNVSDPESQWFIAMVFSNYPSGYIKMKNIESLWKTISDISKKNDLNNDVREEINIILETLKPIEKPEMLNVTVLGPNSVRCEWKPLNCKAQLTIEYFLFKNEERIYVGPGLEYKINDLEPNTEYLFSVQALIVENNEKSDRSKQISIQTHEALPSEPENLKATGATMNIIRVVWEPPSKPNGTLKSYFVYNGEILVEQTSELSSTITGLQPESSYEISVCASNNRGKGERAYLKASTCGLGDVLPDKPSFGMIGKREILVRWQPPPVISGKLTRYDLNISSKYEKKCIYSGITTEYHVTMLRPDNEYKFEVVAITTEGKFKSKISKVRTQKDEYDPERQPLYPGPNLSIQIQQSQPIIKERNESSLERKRNSFNENSRIGFVRSKTKPKIVILLSVFTKEVLPTMLCEEVDLNQVKKLDSNSYNRSLEPLIADSSIFAAQSSNGTSNFTSSISNSKQFFPSLKHSKPSQNFKNELFSDESLIQMERPILNFYRGKTDLKRNIRQNEVRSTPKSPFTRSRTTLKMSPNLKKSDSPTNSQNFVQPTVFSFSVKDISPKFPVLPLVTTQTMPQSSCSTDNRFFQQNLLNQPPLIQNKQSNGLHRPTIESRTSNKSEKKNDGEFQLQYRYLLNRINKSKNLDDNMGHLIRSNTYVNR</sequence>
<dbReference type="InterPro" id="IPR036116">
    <property type="entry name" value="FN3_sf"/>
</dbReference>
<evidence type="ECO:0000256" key="1">
    <source>
        <dbReference type="SAM" id="MobiDB-lite"/>
    </source>
</evidence>
<feature type="domain" description="Fibronectin type-III" evidence="2">
    <location>
        <begin position="450"/>
        <end position="535"/>
    </location>
</feature>
<dbReference type="AlphaFoldDB" id="A0A3M7QHK0"/>
<dbReference type="STRING" id="10195.A0A3M7QHK0"/>
<feature type="compositionally biased region" description="Basic and acidic residues" evidence="1">
    <location>
        <begin position="896"/>
        <end position="911"/>
    </location>
</feature>
<protein>
    <recommendedName>
        <fullName evidence="2">Fibronectin type-III domain-containing protein</fullName>
    </recommendedName>
</protein>
<dbReference type="Gene3D" id="1.25.10.10">
    <property type="entry name" value="Leucine-rich Repeat Variant"/>
    <property type="match status" value="1"/>
</dbReference>
<dbReference type="SMART" id="SM00060">
    <property type="entry name" value="FN3"/>
    <property type="match status" value="3"/>
</dbReference>
<feature type="domain" description="Fibronectin type-III" evidence="2">
    <location>
        <begin position="538"/>
        <end position="626"/>
    </location>
</feature>
<reference evidence="3 4" key="1">
    <citation type="journal article" date="2018" name="Sci. Rep.">
        <title>Genomic signatures of local adaptation to the degree of environmental predictability in rotifers.</title>
        <authorList>
            <person name="Franch-Gras L."/>
            <person name="Hahn C."/>
            <person name="Garcia-Roger E.M."/>
            <person name="Carmona M.J."/>
            <person name="Serra M."/>
            <person name="Gomez A."/>
        </authorList>
    </citation>
    <scope>NUCLEOTIDE SEQUENCE [LARGE SCALE GENOMIC DNA]</scope>
    <source>
        <strain evidence="3">HYR1</strain>
    </source>
</reference>
<dbReference type="InterPro" id="IPR013783">
    <property type="entry name" value="Ig-like_fold"/>
</dbReference>
<evidence type="ECO:0000313" key="3">
    <source>
        <dbReference type="EMBL" id="RNA10445.1"/>
    </source>
</evidence>
<organism evidence="3 4">
    <name type="scientific">Brachionus plicatilis</name>
    <name type="common">Marine rotifer</name>
    <name type="synonym">Brachionus muelleri</name>
    <dbReference type="NCBI Taxonomy" id="10195"/>
    <lineage>
        <taxon>Eukaryota</taxon>
        <taxon>Metazoa</taxon>
        <taxon>Spiralia</taxon>
        <taxon>Gnathifera</taxon>
        <taxon>Rotifera</taxon>
        <taxon>Eurotatoria</taxon>
        <taxon>Monogononta</taxon>
        <taxon>Pseudotrocha</taxon>
        <taxon>Ploima</taxon>
        <taxon>Brachionidae</taxon>
        <taxon>Brachionus</taxon>
    </lineage>
</organism>
<dbReference type="SUPFAM" id="SSF48371">
    <property type="entry name" value="ARM repeat"/>
    <property type="match status" value="1"/>
</dbReference>
<evidence type="ECO:0000259" key="2">
    <source>
        <dbReference type="PROSITE" id="PS50853"/>
    </source>
</evidence>
<dbReference type="GO" id="GO:0016020">
    <property type="term" value="C:membrane"/>
    <property type="evidence" value="ECO:0007669"/>
    <property type="project" value="UniProtKB-SubCell"/>
</dbReference>
<comment type="caution">
    <text evidence="3">The sequence shown here is derived from an EMBL/GenBank/DDBJ whole genome shotgun (WGS) entry which is preliminary data.</text>
</comment>
<dbReference type="PROSITE" id="PS50853">
    <property type="entry name" value="FN3"/>
    <property type="match status" value="3"/>
</dbReference>
<keyword evidence="4" id="KW-1185">Reference proteome</keyword>
<name>A0A3M7QHK0_BRAPC</name>
<dbReference type="InterPro" id="IPR050713">
    <property type="entry name" value="RTP_Phos/Ushers"/>
</dbReference>
<evidence type="ECO:0000313" key="4">
    <source>
        <dbReference type="Proteomes" id="UP000276133"/>
    </source>
</evidence>
<dbReference type="CDD" id="cd00063">
    <property type="entry name" value="FN3"/>
    <property type="match status" value="3"/>
</dbReference>
<dbReference type="OrthoDB" id="10253954at2759"/>
<gene>
    <name evidence="3" type="ORF">BpHYR1_001734</name>
</gene>